<dbReference type="GO" id="GO:0005634">
    <property type="term" value="C:nucleus"/>
    <property type="evidence" value="ECO:0007669"/>
    <property type="project" value="UniProtKB-SubCell"/>
</dbReference>
<evidence type="ECO:0000256" key="1">
    <source>
        <dbReference type="ARBA" id="ARBA00004123"/>
    </source>
</evidence>
<dbReference type="PROSITE" id="PS50863">
    <property type="entry name" value="B3"/>
    <property type="match status" value="2"/>
</dbReference>
<evidence type="ECO:0000313" key="7">
    <source>
        <dbReference type="EMBL" id="GJM96183.1"/>
    </source>
</evidence>
<name>A0AAV5CD32_ELECO</name>
<dbReference type="AlphaFoldDB" id="A0AAV5CD32"/>
<keyword evidence="4" id="KW-0804">Transcription</keyword>
<dbReference type="CDD" id="cd10017">
    <property type="entry name" value="B3_DNA"/>
    <property type="match status" value="2"/>
</dbReference>
<dbReference type="InterPro" id="IPR039218">
    <property type="entry name" value="REM_fam"/>
</dbReference>
<proteinExistence type="predicted"/>
<evidence type="ECO:0000256" key="2">
    <source>
        <dbReference type="ARBA" id="ARBA00023015"/>
    </source>
</evidence>
<sequence length="414" mass="45601">MALSGSPGAAARKHLRVLLPFTCDALRTPDELAEEIGAGEAHVVVPHGRGKVRRVEVGRDGDGAFLGRGWPEFAASCGVGPGWLLVLRHHGGGVLTAKIFDDSSCLRMRAPEPSDAAMSNKKPCRKSQFIIVLPPGSMGKIVLPTRFVQHYIPKEHLDDQAAIVFRHPGRKFQIKLEVNQSDVLLAGGWTHFLAFHCITEADYLILRYEGNMVFTVKVFGVNGCPNESTHKDIRMQENLEKQLEAPCASVQKSMNVWPSNDGQKKPKGLSMTSLNKASLLLRGYVYNIGPPAWIKKVITISILKCHLNLATAFCDAIGLQNPSTIILKTSMNSTKGWSVQGLREPCMISLKTSMSSTMSWQALIVPYENCGHLRGSGWKSFCLENGVKEGDICTFNVVEITLWHVIIVHRQARI</sequence>
<gene>
    <name evidence="7" type="primary">ga12998</name>
    <name evidence="7" type="ORF">PR202_ga12998</name>
</gene>
<evidence type="ECO:0000256" key="4">
    <source>
        <dbReference type="ARBA" id="ARBA00023163"/>
    </source>
</evidence>
<keyword evidence="2" id="KW-0805">Transcription regulation</keyword>
<comment type="subcellular location">
    <subcellularLocation>
        <location evidence="1">Nucleus</location>
    </subcellularLocation>
</comment>
<organism evidence="7 8">
    <name type="scientific">Eleusine coracana subsp. coracana</name>
    <dbReference type="NCBI Taxonomy" id="191504"/>
    <lineage>
        <taxon>Eukaryota</taxon>
        <taxon>Viridiplantae</taxon>
        <taxon>Streptophyta</taxon>
        <taxon>Embryophyta</taxon>
        <taxon>Tracheophyta</taxon>
        <taxon>Spermatophyta</taxon>
        <taxon>Magnoliopsida</taxon>
        <taxon>Liliopsida</taxon>
        <taxon>Poales</taxon>
        <taxon>Poaceae</taxon>
        <taxon>PACMAD clade</taxon>
        <taxon>Chloridoideae</taxon>
        <taxon>Cynodonteae</taxon>
        <taxon>Eleusininae</taxon>
        <taxon>Eleusine</taxon>
    </lineage>
</organism>
<dbReference type="EMBL" id="BQKI01000006">
    <property type="protein sequence ID" value="GJM96183.1"/>
    <property type="molecule type" value="Genomic_DNA"/>
</dbReference>
<dbReference type="Proteomes" id="UP001054889">
    <property type="component" value="Unassembled WGS sequence"/>
</dbReference>
<feature type="domain" description="TF-B3" evidence="6">
    <location>
        <begin position="348"/>
        <end position="411"/>
    </location>
</feature>
<dbReference type="GO" id="GO:0003677">
    <property type="term" value="F:DNA binding"/>
    <property type="evidence" value="ECO:0007669"/>
    <property type="project" value="UniProtKB-KW"/>
</dbReference>
<keyword evidence="8" id="KW-1185">Reference proteome</keyword>
<feature type="domain" description="TF-B3" evidence="6">
    <location>
        <begin position="126"/>
        <end position="222"/>
    </location>
</feature>
<accession>A0AAV5CD32</accession>
<evidence type="ECO:0000313" key="8">
    <source>
        <dbReference type="Proteomes" id="UP001054889"/>
    </source>
</evidence>
<dbReference type="InterPro" id="IPR003340">
    <property type="entry name" value="B3_DNA-bd"/>
</dbReference>
<reference evidence="7" key="1">
    <citation type="journal article" date="2018" name="DNA Res.">
        <title>Multiple hybrid de novo genome assembly of finger millet, an orphan allotetraploid crop.</title>
        <authorList>
            <person name="Hatakeyama M."/>
            <person name="Aluri S."/>
            <person name="Balachadran M.T."/>
            <person name="Sivarajan S.R."/>
            <person name="Patrignani A."/>
            <person name="Gruter S."/>
            <person name="Poveda L."/>
            <person name="Shimizu-Inatsugi R."/>
            <person name="Baeten J."/>
            <person name="Francoijs K.J."/>
            <person name="Nataraja K.N."/>
            <person name="Reddy Y.A.N."/>
            <person name="Phadnis S."/>
            <person name="Ravikumar R.L."/>
            <person name="Schlapbach R."/>
            <person name="Sreeman S.M."/>
            <person name="Shimizu K.K."/>
        </authorList>
    </citation>
    <scope>NUCLEOTIDE SEQUENCE</scope>
</reference>
<reference evidence="7" key="2">
    <citation type="submission" date="2021-12" db="EMBL/GenBank/DDBJ databases">
        <title>Resequencing data analysis of finger millet.</title>
        <authorList>
            <person name="Hatakeyama M."/>
            <person name="Aluri S."/>
            <person name="Balachadran M.T."/>
            <person name="Sivarajan S.R."/>
            <person name="Poveda L."/>
            <person name="Shimizu-Inatsugi R."/>
            <person name="Schlapbach R."/>
            <person name="Sreeman S.M."/>
            <person name="Shimizu K.K."/>
        </authorList>
    </citation>
    <scope>NUCLEOTIDE SEQUENCE</scope>
</reference>
<evidence type="ECO:0000259" key="6">
    <source>
        <dbReference type="PROSITE" id="PS50863"/>
    </source>
</evidence>
<comment type="caution">
    <text evidence="7">The sequence shown here is derived from an EMBL/GenBank/DDBJ whole genome shotgun (WGS) entry which is preliminary data.</text>
</comment>
<dbReference type="Pfam" id="PF02362">
    <property type="entry name" value="B3"/>
    <property type="match status" value="2"/>
</dbReference>
<dbReference type="PANTHER" id="PTHR31674">
    <property type="entry name" value="B3 DOMAIN-CONTAINING PROTEIN REM-LIKE 3-RELATED"/>
    <property type="match status" value="1"/>
</dbReference>
<dbReference type="SUPFAM" id="SSF101936">
    <property type="entry name" value="DNA-binding pseudobarrel domain"/>
    <property type="match status" value="3"/>
</dbReference>
<keyword evidence="5" id="KW-0539">Nucleus</keyword>
<keyword evidence="3" id="KW-0238">DNA-binding</keyword>
<evidence type="ECO:0000256" key="3">
    <source>
        <dbReference type="ARBA" id="ARBA00023125"/>
    </source>
</evidence>
<dbReference type="Gene3D" id="2.40.330.10">
    <property type="entry name" value="DNA-binding pseudobarrel domain"/>
    <property type="match status" value="3"/>
</dbReference>
<dbReference type="PANTHER" id="PTHR31674:SF86">
    <property type="entry name" value="B3 DOMAIN-CONTAINING PROTEIN OS04G0347400-RELATED"/>
    <property type="match status" value="1"/>
</dbReference>
<protein>
    <recommendedName>
        <fullName evidence="6">TF-B3 domain-containing protein</fullName>
    </recommendedName>
</protein>
<dbReference type="SMART" id="SM01019">
    <property type="entry name" value="B3"/>
    <property type="match status" value="3"/>
</dbReference>
<dbReference type="InterPro" id="IPR015300">
    <property type="entry name" value="DNA-bd_pseudobarrel_sf"/>
</dbReference>
<evidence type="ECO:0000256" key="5">
    <source>
        <dbReference type="ARBA" id="ARBA00023242"/>
    </source>
</evidence>